<accession>A0A804IWZ6</accession>
<name>A0A804IWZ6_MUSAM</name>
<dbReference type="Gramene" id="Ma04_t34000.1">
    <property type="protein sequence ID" value="Ma04_p34000.1"/>
    <property type="gene ID" value="Ma04_g34000"/>
</dbReference>
<dbReference type="Proteomes" id="UP000012960">
    <property type="component" value="Unplaced"/>
</dbReference>
<reference evidence="1" key="1">
    <citation type="submission" date="2021-05" db="UniProtKB">
        <authorList>
            <consortium name="EnsemblPlants"/>
        </authorList>
    </citation>
    <scope>IDENTIFICATION</scope>
    <source>
        <strain evidence="1">subsp. malaccensis</strain>
    </source>
</reference>
<dbReference type="EnsemblPlants" id="Ma04_t34000.1">
    <property type="protein sequence ID" value="Ma04_p34000.1"/>
    <property type="gene ID" value="Ma04_g34000"/>
</dbReference>
<protein>
    <submittedName>
        <fullName evidence="1">Uncharacterized protein</fullName>
    </submittedName>
</protein>
<dbReference type="InParanoid" id="A0A804IWZ6"/>
<proteinExistence type="predicted"/>
<dbReference type="AlphaFoldDB" id="A0A804IWZ6"/>
<keyword evidence="2" id="KW-1185">Reference proteome</keyword>
<evidence type="ECO:0000313" key="1">
    <source>
        <dbReference type="EnsemblPlants" id="Ma04_p34000.1"/>
    </source>
</evidence>
<evidence type="ECO:0000313" key="2">
    <source>
        <dbReference type="Proteomes" id="UP000012960"/>
    </source>
</evidence>
<sequence>MVVEASLFFLLTSLPPGVSVRRNGS</sequence>
<organism evidence="1 2">
    <name type="scientific">Musa acuminata subsp. malaccensis</name>
    <name type="common">Wild banana</name>
    <name type="synonym">Musa malaccensis</name>
    <dbReference type="NCBI Taxonomy" id="214687"/>
    <lineage>
        <taxon>Eukaryota</taxon>
        <taxon>Viridiplantae</taxon>
        <taxon>Streptophyta</taxon>
        <taxon>Embryophyta</taxon>
        <taxon>Tracheophyta</taxon>
        <taxon>Spermatophyta</taxon>
        <taxon>Magnoliopsida</taxon>
        <taxon>Liliopsida</taxon>
        <taxon>Zingiberales</taxon>
        <taxon>Musaceae</taxon>
        <taxon>Musa</taxon>
    </lineage>
</organism>